<feature type="transmembrane region" description="Helical" evidence="6">
    <location>
        <begin position="372"/>
        <end position="403"/>
    </location>
</feature>
<dbReference type="GO" id="GO:0005886">
    <property type="term" value="C:plasma membrane"/>
    <property type="evidence" value="ECO:0007669"/>
    <property type="project" value="UniProtKB-SubCell"/>
</dbReference>
<reference evidence="7 8" key="1">
    <citation type="submission" date="2019-08" db="EMBL/GenBank/DDBJ databases">
        <title>Deep-cultivation of Planctomycetes and their phenomic and genomic characterization uncovers novel biology.</title>
        <authorList>
            <person name="Wiegand S."/>
            <person name="Jogler M."/>
            <person name="Boedeker C."/>
            <person name="Pinto D."/>
            <person name="Vollmers J."/>
            <person name="Rivas-Marin E."/>
            <person name="Kohn T."/>
            <person name="Peeters S.H."/>
            <person name="Heuer A."/>
            <person name="Rast P."/>
            <person name="Oberbeckmann S."/>
            <person name="Bunk B."/>
            <person name="Jeske O."/>
            <person name="Meyerdierks A."/>
            <person name="Storesund J.E."/>
            <person name="Kallscheuer N."/>
            <person name="Luecker S."/>
            <person name="Lage O.M."/>
            <person name="Pohl T."/>
            <person name="Merkel B.J."/>
            <person name="Hornburger P."/>
            <person name="Mueller R.-W."/>
            <person name="Bruemmer F."/>
            <person name="Labrenz M."/>
            <person name="Spormann A.M."/>
            <person name="Op den Camp H."/>
            <person name="Overmann J."/>
            <person name="Amann R."/>
            <person name="Jetten M.S.M."/>
            <person name="Mascher T."/>
            <person name="Medema M.H."/>
            <person name="Devos D.P."/>
            <person name="Kaster A.-K."/>
            <person name="Ovreas L."/>
            <person name="Rohde M."/>
            <person name="Galperin M.Y."/>
            <person name="Jogler C."/>
        </authorList>
    </citation>
    <scope>NUCLEOTIDE SEQUENCE [LARGE SCALE GENOMIC DNA]</scope>
    <source>
        <strain evidence="7 8">UC8</strain>
    </source>
</reference>
<dbReference type="PANTHER" id="PTHR30250">
    <property type="entry name" value="PST FAMILY PREDICTED COLANIC ACID TRANSPORTER"/>
    <property type="match status" value="1"/>
</dbReference>
<feature type="transmembrane region" description="Helical" evidence="6">
    <location>
        <begin position="124"/>
        <end position="142"/>
    </location>
</feature>
<dbReference type="PANTHER" id="PTHR30250:SF11">
    <property type="entry name" value="O-ANTIGEN TRANSPORTER-RELATED"/>
    <property type="match status" value="1"/>
</dbReference>
<evidence type="ECO:0000256" key="1">
    <source>
        <dbReference type="ARBA" id="ARBA00004651"/>
    </source>
</evidence>
<evidence type="ECO:0000313" key="8">
    <source>
        <dbReference type="Proteomes" id="UP000325286"/>
    </source>
</evidence>
<keyword evidence="2" id="KW-1003">Cell membrane</keyword>
<proteinExistence type="predicted"/>
<protein>
    <submittedName>
        <fullName evidence="7">Polysaccharide biosynthesis protein</fullName>
    </submittedName>
</protein>
<accession>A0A5B9QTX0</accession>
<dbReference type="AlphaFoldDB" id="A0A5B9QTX0"/>
<dbReference type="Proteomes" id="UP000325286">
    <property type="component" value="Chromosome"/>
</dbReference>
<evidence type="ECO:0000256" key="5">
    <source>
        <dbReference type="ARBA" id="ARBA00023136"/>
    </source>
</evidence>
<organism evidence="7 8">
    <name type="scientific">Roseimaritima ulvae</name>
    <dbReference type="NCBI Taxonomy" id="980254"/>
    <lineage>
        <taxon>Bacteria</taxon>
        <taxon>Pseudomonadati</taxon>
        <taxon>Planctomycetota</taxon>
        <taxon>Planctomycetia</taxon>
        <taxon>Pirellulales</taxon>
        <taxon>Pirellulaceae</taxon>
        <taxon>Roseimaritima</taxon>
    </lineage>
</organism>
<gene>
    <name evidence="7" type="ORF">UC8_33820</name>
</gene>
<dbReference type="EMBL" id="CP042914">
    <property type="protein sequence ID" value="QEG41362.1"/>
    <property type="molecule type" value="Genomic_DNA"/>
</dbReference>
<feature type="transmembrane region" description="Helical" evidence="6">
    <location>
        <begin position="31"/>
        <end position="54"/>
    </location>
</feature>
<dbReference type="InterPro" id="IPR002797">
    <property type="entry name" value="Polysacc_synth"/>
</dbReference>
<keyword evidence="4 6" id="KW-1133">Transmembrane helix</keyword>
<feature type="transmembrane region" description="Helical" evidence="6">
    <location>
        <begin position="409"/>
        <end position="428"/>
    </location>
</feature>
<keyword evidence="3 6" id="KW-0812">Transmembrane</keyword>
<keyword evidence="5 6" id="KW-0472">Membrane</keyword>
<feature type="transmembrane region" description="Helical" evidence="6">
    <location>
        <begin position="93"/>
        <end position="112"/>
    </location>
</feature>
<feature type="transmembrane region" description="Helical" evidence="6">
    <location>
        <begin position="304"/>
        <end position="326"/>
    </location>
</feature>
<feature type="transmembrane region" description="Helical" evidence="6">
    <location>
        <begin position="261"/>
        <end position="283"/>
    </location>
</feature>
<name>A0A5B9QTX0_9BACT</name>
<feature type="transmembrane region" description="Helical" evidence="6">
    <location>
        <begin position="154"/>
        <end position="173"/>
    </location>
</feature>
<feature type="transmembrane region" description="Helical" evidence="6">
    <location>
        <begin position="228"/>
        <end position="249"/>
    </location>
</feature>
<comment type="subcellular location">
    <subcellularLocation>
        <location evidence="1">Cell membrane</location>
        <topology evidence="1">Multi-pass membrane protein</topology>
    </subcellularLocation>
</comment>
<dbReference type="InterPro" id="IPR050833">
    <property type="entry name" value="Poly_Biosynth_Transport"/>
</dbReference>
<keyword evidence="8" id="KW-1185">Reference proteome</keyword>
<dbReference type="RefSeq" id="WP_068133483.1">
    <property type="nucleotide sequence ID" value="NZ_CP042914.1"/>
</dbReference>
<evidence type="ECO:0000256" key="3">
    <source>
        <dbReference type="ARBA" id="ARBA00022692"/>
    </source>
</evidence>
<evidence type="ECO:0000256" key="6">
    <source>
        <dbReference type="SAM" id="Phobius"/>
    </source>
</evidence>
<feature type="transmembrane region" description="Helical" evidence="6">
    <location>
        <begin position="185"/>
        <end position="207"/>
    </location>
</feature>
<evidence type="ECO:0000256" key="4">
    <source>
        <dbReference type="ARBA" id="ARBA00022989"/>
    </source>
</evidence>
<sequence length="439" mass="46539">MLPGPSLLLSVARALVGRGLGAVAQLLVTFALGRLFGADGSGTVMLSLTLLLLLSMLGRRGLDFALLRIGSEAWGQSDRPRFWAAVQDASRHAFVSSLLIAVVFMLASPWLAEAVFHNPGMRSVLPWFAAAIPAYSMLSLFCESHKAIDRPGAGNFFHTAVIPVCFALVLAVLHWTDRRYESYAAVGYMLATYTAAAAAFVSLVRCAGPPQRKPDSELPQMRRSGVPLLIYSLFTMAGGWLPLICLGMFGDPDQVGQFGAAARIAVVILFILLAFNSVTPARFARLHAAGDMEGISRLARNTSVLMTIVALPLTLGLCLFGGWILGWMGDDFPPAAPALAILAVAQLINVATGSVGYVLIMTGHESQLRRAATLGFGVNLLGCLILIPLWGVVGAGMAAATAIVTENLVATWLAFKVTGVVSLPWPAMAMPNRAEGQHG</sequence>
<evidence type="ECO:0000313" key="7">
    <source>
        <dbReference type="EMBL" id="QEG41362.1"/>
    </source>
</evidence>
<dbReference type="KEGG" id="rul:UC8_33820"/>
<feature type="transmembrane region" description="Helical" evidence="6">
    <location>
        <begin position="338"/>
        <end position="360"/>
    </location>
</feature>
<dbReference type="OrthoDB" id="290078at2"/>
<evidence type="ECO:0000256" key="2">
    <source>
        <dbReference type="ARBA" id="ARBA00022475"/>
    </source>
</evidence>
<dbReference type="Pfam" id="PF01943">
    <property type="entry name" value="Polysacc_synt"/>
    <property type="match status" value="1"/>
</dbReference>